<proteinExistence type="predicted"/>
<dbReference type="Proteomes" id="UP001210925">
    <property type="component" value="Unassembled WGS sequence"/>
</dbReference>
<evidence type="ECO:0000259" key="4">
    <source>
        <dbReference type="Pfam" id="PF15739"/>
    </source>
</evidence>
<evidence type="ECO:0000313" key="7">
    <source>
        <dbReference type="Proteomes" id="UP001210925"/>
    </source>
</evidence>
<sequence length="664" mass="77118">MDRYVAQQRKEVQDIASGYLSASQTNKILEERAKQQAGGPRFGPASKNILGEDNGIGIGVMHDILAEFDTVKKRTEITATPEKPKMEKHIPPLKKVSRKFVEPFQLHLTKIDQYKVVSETKSKLISDGIKIKYNDNAKQDKLKKFKEYIKTELAASGCPDRGPDIGRLRVHATCFEQIIQEFTTFGPLLAEIKAEYDKIINNYQEKEDEFTFLRTKVQKLISQNENRFLLRFEKQKCAELENRIQILESNQQPNIAENEKLKKDMIYKLTVYASYLPESILAQQRKTDPAFQNIEVQPFELGKDPLSLKDEAISERDKLIKEKMLEIQELRHIQETEFVPRITKEKIEENLRILEQKYKTFAEQNAQYEAELSEKKERVRTLENQLREKEQQYQFLYRNMIKNKLKKNEFELAIDEMADMVTNTKEYKLVMSDLRDLSQDTDFLIKEVGLGGLFAKKPSKSKIQAFTSILDSLCKLITQTKYETLPQTVKQALFNIVKNENIPVGYLWDNESVLQATKNEEAWTIMTLYFFFVKTLIFKVVFTGYREKSATEEHNLRAISYIFYKCIRDSSSDGVLEFEQQFKRGIQGWLGSSEIANQWDDTGCKLLYKTFEVYMGEMANNMFQWAALMIEKVAPKDTLANLETIAETNDSKLPSPDSDTKPKE</sequence>
<dbReference type="EMBL" id="JADGKB010000065">
    <property type="protein sequence ID" value="KAJ3255498.1"/>
    <property type="molecule type" value="Genomic_DNA"/>
</dbReference>
<evidence type="ECO:0000256" key="2">
    <source>
        <dbReference type="SAM" id="Coils"/>
    </source>
</evidence>
<feature type="coiled-coil region" evidence="2">
    <location>
        <begin position="344"/>
        <end position="399"/>
    </location>
</feature>
<dbReference type="AlphaFoldDB" id="A0AAD5UE12"/>
<evidence type="ECO:0000256" key="1">
    <source>
        <dbReference type="ARBA" id="ARBA00023054"/>
    </source>
</evidence>
<dbReference type="EMBL" id="JADGKB010000065">
    <property type="protein sequence ID" value="KAJ3255492.1"/>
    <property type="molecule type" value="Genomic_DNA"/>
</dbReference>
<dbReference type="Pfam" id="PF15739">
    <property type="entry name" value="TSNAXIP1_N"/>
    <property type="match status" value="1"/>
</dbReference>
<feature type="coiled-coil region" evidence="2">
    <location>
        <begin position="189"/>
        <end position="250"/>
    </location>
</feature>
<comment type="caution">
    <text evidence="5">The sequence shown here is derived from an EMBL/GenBank/DDBJ whole genome shotgun (WGS) entry which is preliminary data.</text>
</comment>
<gene>
    <name evidence="5" type="primary">CLHC1_1</name>
    <name evidence="6" type="synonym">CLHC1_2</name>
    <name evidence="5" type="ORF">HK103_006217</name>
    <name evidence="6" type="ORF">HK103_006223</name>
</gene>
<reference evidence="5" key="1">
    <citation type="submission" date="2020-05" db="EMBL/GenBank/DDBJ databases">
        <title>Phylogenomic resolution of chytrid fungi.</title>
        <authorList>
            <person name="Stajich J.E."/>
            <person name="Amses K."/>
            <person name="Simmons R."/>
            <person name="Seto K."/>
            <person name="Myers J."/>
            <person name="Bonds A."/>
            <person name="Quandt C.A."/>
            <person name="Barry K."/>
            <person name="Liu P."/>
            <person name="Grigoriev I."/>
            <person name="Longcore J.E."/>
            <person name="James T.Y."/>
        </authorList>
    </citation>
    <scope>NUCLEOTIDE SEQUENCE</scope>
    <source>
        <strain evidence="5">PLAUS21</strain>
    </source>
</reference>
<protein>
    <submittedName>
        <fullName evidence="5">Clathrin heavy chain linker domain-containing protein 1</fullName>
    </submittedName>
</protein>
<accession>A0AAD5UE12</accession>
<feature type="domain" description="Translin-associated factor X-interacting protein 1 N-terminal" evidence="4">
    <location>
        <begin position="147"/>
        <end position="262"/>
    </location>
</feature>
<evidence type="ECO:0000313" key="5">
    <source>
        <dbReference type="EMBL" id="KAJ3255492.1"/>
    </source>
</evidence>
<organism evidence="5 7">
    <name type="scientific">Boothiomyces macroporosus</name>
    <dbReference type="NCBI Taxonomy" id="261099"/>
    <lineage>
        <taxon>Eukaryota</taxon>
        <taxon>Fungi</taxon>
        <taxon>Fungi incertae sedis</taxon>
        <taxon>Chytridiomycota</taxon>
        <taxon>Chytridiomycota incertae sedis</taxon>
        <taxon>Chytridiomycetes</taxon>
        <taxon>Rhizophydiales</taxon>
        <taxon>Terramycetaceae</taxon>
        <taxon>Boothiomyces</taxon>
    </lineage>
</organism>
<keyword evidence="7" id="KW-1185">Reference proteome</keyword>
<keyword evidence="1 2" id="KW-0175">Coiled coil</keyword>
<name>A0AAD5UE12_9FUNG</name>
<evidence type="ECO:0000313" key="6">
    <source>
        <dbReference type="EMBL" id="KAJ3255498.1"/>
    </source>
</evidence>
<evidence type="ECO:0000256" key="3">
    <source>
        <dbReference type="SAM" id="MobiDB-lite"/>
    </source>
</evidence>
<feature type="region of interest" description="Disordered" evidence="3">
    <location>
        <begin position="645"/>
        <end position="664"/>
    </location>
</feature>
<dbReference type="InterPro" id="IPR032755">
    <property type="entry name" value="TSNAXIP1_N"/>
</dbReference>